<dbReference type="Gene3D" id="2.40.70.10">
    <property type="entry name" value="Acid Proteases"/>
    <property type="match status" value="1"/>
</dbReference>
<dbReference type="InterPro" id="IPR036397">
    <property type="entry name" value="RNaseH_sf"/>
</dbReference>
<evidence type="ECO:0000259" key="11">
    <source>
        <dbReference type="PROSITE" id="PS50013"/>
    </source>
</evidence>
<feature type="compositionally biased region" description="Acidic residues" evidence="10">
    <location>
        <begin position="1346"/>
        <end position="1369"/>
    </location>
</feature>
<evidence type="ECO:0000259" key="12">
    <source>
        <dbReference type="PROSITE" id="PS50994"/>
    </source>
</evidence>
<dbReference type="GO" id="GO:0015074">
    <property type="term" value="P:DNA integration"/>
    <property type="evidence" value="ECO:0007669"/>
    <property type="project" value="InterPro"/>
</dbReference>
<organism evidence="13 14">
    <name type="scientific">Mytilus edulis</name>
    <name type="common">Blue mussel</name>
    <dbReference type="NCBI Taxonomy" id="6550"/>
    <lineage>
        <taxon>Eukaryota</taxon>
        <taxon>Metazoa</taxon>
        <taxon>Spiralia</taxon>
        <taxon>Lophotrochozoa</taxon>
        <taxon>Mollusca</taxon>
        <taxon>Bivalvia</taxon>
        <taxon>Autobranchia</taxon>
        <taxon>Pteriomorphia</taxon>
        <taxon>Mytilida</taxon>
        <taxon>Mytiloidea</taxon>
        <taxon>Mytilidae</taxon>
        <taxon>Mytilinae</taxon>
        <taxon>Mytilus</taxon>
    </lineage>
</organism>
<dbReference type="EMBL" id="CAJPWZ010002149">
    <property type="protein sequence ID" value="CAG2231596.1"/>
    <property type="molecule type" value="Genomic_DNA"/>
</dbReference>
<dbReference type="InterPro" id="IPR050951">
    <property type="entry name" value="Retrovirus_Pol_polyprotein"/>
</dbReference>
<dbReference type="CDD" id="cd00303">
    <property type="entry name" value="retropepsin_like"/>
    <property type="match status" value="1"/>
</dbReference>
<dbReference type="PROSITE" id="PS00141">
    <property type="entry name" value="ASP_PROTEASE"/>
    <property type="match status" value="1"/>
</dbReference>
<evidence type="ECO:0000313" key="13">
    <source>
        <dbReference type="EMBL" id="CAG2231596.1"/>
    </source>
</evidence>
<comment type="subcellular location">
    <subcellularLocation>
        <location evidence="1">Nucleus</location>
    </subcellularLocation>
</comment>
<dbReference type="InterPro" id="IPR043128">
    <property type="entry name" value="Rev_trsase/Diguanyl_cyclase"/>
</dbReference>
<dbReference type="CDD" id="cd00024">
    <property type="entry name" value="CD_CSD"/>
    <property type="match status" value="1"/>
</dbReference>
<keyword evidence="14" id="KW-1185">Reference proteome</keyword>
<dbReference type="Pfam" id="PF13975">
    <property type="entry name" value="gag-asp_proteas"/>
    <property type="match status" value="1"/>
</dbReference>
<dbReference type="InterPro" id="IPR016197">
    <property type="entry name" value="Chromo-like_dom_sf"/>
</dbReference>
<dbReference type="InterPro" id="IPR021109">
    <property type="entry name" value="Peptidase_aspartic_dom_sf"/>
</dbReference>
<dbReference type="Gene3D" id="3.30.420.10">
    <property type="entry name" value="Ribonuclease H-like superfamily/Ribonuclease H"/>
    <property type="match status" value="1"/>
</dbReference>
<dbReference type="InterPro" id="IPR001878">
    <property type="entry name" value="Znf_CCHC"/>
</dbReference>
<dbReference type="Gene3D" id="1.10.340.70">
    <property type="match status" value="1"/>
</dbReference>
<dbReference type="PANTHER" id="PTHR37984">
    <property type="entry name" value="PROTEIN CBG26694"/>
    <property type="match status" value="1"/>
</dbReference>
<dbReference type="SMART" id="SM00343">
    <property type="entry name" value="ZnF_C2HC"/>
    <property type="match status" value="2"/>
</dbReference>
<dbReference type="Gene3D" id="3.30.70.270">
    <property type="match status" value="1"/>
</dbReference>
<dbReference type="Gene3D" id="3.10.10.10">
    <property type="entry name" value="HIV Type 1 Reverse Transcriptase, subunit A, domain 1"/>
    <property type="match status" value="1"/>
</dbReference>
<keyword evidence="4" id="KW-0548">Nucleotidyltransferase</keyword>
<dbReference type="GO" id="GO:0003676">
    <property type="term" value="F:nucleic acid binding"/>
    <property type="evidence" value="ECO:0007669"/>
    <property type="project" value="InterPro"/>
</dbReference>
<dbReference type="FunFam" id="3.30.420.10:FF:000032">
    <property type="entry name" value="Retrovirus-related Pol polyprotein from transposon 297-like Protein"/>
    <property type="match status" value="1"/>
</dbReference>
<keyword evidence="8" id="KW-0695">RNA-directed DNA polymerase</keyword>
<evidence type="ECO:0000256" key="6">
    <source>
        <dbReference type="ARBA" id="ARBA00022759"/>
    </source>
</evidence>
<evidence type="ECO:0000256" key="8">
    <source>
        <dbReference type="ARBA" id="ARBA00022918"/>
    </source>
</evidence>
<dbReference type="Proteomes" id="UP000683360">
    <property type="component" value="Unassembled WGS sequence"/>
</dbReference>
<dbReference type="InterPro" id="IPR000953">
    <property type="entry name" value="Chromo/chromo_shadow_dom"/>
</dbReference>
<dbReference type="InterPro" id="IPR041588">
    <property type="entry name" value="Integrase_H2C2"/>
</dbReference>
<dbReference type="InterPro" id="IPR001969">
    <property type="entry name" value="Aspartic_peptidase_AS"/>
</dbReference>
<dbReference type="SUPFAM" id="SSF50630">
    <property type="entry name" value="Acid proteases"/>
    <property type="match status" value="1"/>
</dbReference>
<reference evidence="13" key="1">
    <citation type="submission" date="2021-03" db="EMBL/GenBank/DDBJ databases">
        <authorList>
            <person name="Bekaert M."/>
        </authorList>
    </citation>
    <scope>NUCLEOTIDE SEQUENCE</scope>
</reference>
<dbReference type="InterPro" id="IPR023779">
    <property type="entry name" value="Chromodomain_CS"/>
</dbReference>
<evidence type="ECO:0000256" key="4">
    <source>
        <dbReference type="ARBA" id="ARBA00022695"/>
    </source>
</evidence>
<dbReference type="SUPFAM" id="SSF56672">
    <property type="entry name" value="DNA/RNA polymerases"/>
    <property type="match status" value="1"/>
</dbReference>
<dbReference type="Gene3D" id="4.10.60.10">
    <property type="entry name" value="Zinc finger, CCHC-type"/>
    <property type="match status" value="1"/>
</dbReference>
<dbReference type="PROSITE" id="PS50994">
    <property type="entry name" value="INTEGRASE"/>
    <property type="match status" value="1"/>
</dbReference>
<dbReference type="GO" id="GO:0008270">
    <property type="term" value="F:zinc ion binding"/>
    <property type="evidence" value="ECO:0007669"/>
    <property type="project" value="InterPro"/>
</dbReference>
<keyword evidence="9" id="KW-0539">Nucleus</keyword>
<feature type="domain" description="Chromo" evidence="11">
    <location>
        <begin position="1403"/>
        <end position="1465"/>
    </location>
</feature>
<dbReference type="GO" id="GO:0003964">
    <property type="term" value="F:RNA-directed DNA polymerase activity"/>
    <property type="evidence" value="ECO:0007669"/>
    <property type="project" value="UniProtKB-KW"/>
</dbReference>
<dbReference type="Gene3D" id="2.40.50.40">
    <property type="match status" value="1"/>
</dbReference>
<feature type="region of interest" description="Disordered" evidence="10">
    <location>
        <begin position="1334"/>
        <end position="1398"/>
    </location>
</feature>
<evidence type="ECO:0000256" key="3">
    <source>
        <dbReference type="ARBA" id="ARBA00022679"/>
    </source>
</evidence>
<dbReference type="InterPro" id="IPR043502">
    <property type="entry name" value="DNA/RNA_pol_sf"/>
</dbReference>
<dbReference type="PANTHER" id="PTHR37984:SF5">
    <property type="entry name" value="PROTEIN NYNRIN-LIKE"/>
    <property type="match status" value="1"/>
</dbReference>
<dbReference type="InterPro" id="IPR001584">
    <property type="entry name" value="Integrase_cat-core"/>
</dbReference>
<dbReference type="InterPro" id="IPR012337">
    <property type="entry name" value="RNaseH-like_sf"/>
</dbReference>
<evidence type="ECO:0000313" key="14">
    <source>
        <dbReference type="Proteomes" id="UP000683360"/>
    </source>
</evidence>
<comment type="caution">
    <text evidence="13">The sequence shown here is derived from an EMBL/GenBank/DDBJ whole genome shotgun (WGS) entry which is preliminary data.</text>
</comment>
<dbReference type="PROSITE" id="PS50013">
    <property type="entry name" value="CHROMO_2"/>
    <property type="match status" value="1"/>
</dbReference>
<evidence type="ECO:0000256" key="10">
    <source>
        <dbReference type="SAM" id="MobiDB-lite"/>
    </source>
</evidence>
<dbReference type="SMART" id="SM00298">
    <property type="entry name" value="CHROMO"/>
    <property type="match status" value="1"/>
</dbReference>
<dbReference type="Pfam" id="PF17921">
    <property type="entry name" value="Integrase_H2C2"/>
    <property type="match status" value="1"/>
</dbReference>
<dbReference type="GO" id="GO:0004519">
    <property type="term" value="F:endonuclease activity"/>
    <property type="evidence" value="ECO:0007669"/>
    <property type="project" value="UniProtKB-KW"/>
</dbReference>
<keyword evidence="5" id="KW-0540">Nuclease</keyword>
<feature type="domain" description="Integrase catalytic" evidence="12">
    <location>
        <begin position="1042"/>
        <end position="1208"/>
    </location>
</feature>
<gene>
    <name evidence="13" type="ORF">MEDL_44297</name>
</gene>
<dbReference type="SUPFAM" id="SSF54160">
    <property type="entry name" value="Chromo domain-like"/>
    <property type="match status" value="1"/>
</dbReference>
<dbReference type="Pfam" id="PF03732">
    <property type="entry name" value="Retrotrans_gag"/>
    <property type="match status" value="1"/>
</dbReference>
<evidence type="ECO:0000256" key="1">
    <source>
        <dbReference type="ARBA" id="ARBA00004123"/>
    </source>
</evidence>
<dbReference type="InterPro" id="IPR023780">
    <property type="entry name" value="Chromo_domain"/>
</dbReference>
<sequence length="1465" mass="168221">MDPTKLLAKFKGDFTENPSRWWKLFENFVSLYYDESKLCNAFPLFLEENAQIWYNKLSEDVTKSQNNLKCEFLKKYEFSSGQNFQTSTDLINLSQREDEKVSDYINRLHVLSENHDYGEQFTLWKLRNECKPELMRQMALGKWPETAAEAETRLRSVEATSKCLQEEDQKRMQDNIVTKLQPEMEKLLQQISAVNSKALQQPTTSPTMVEPFLDDRKVQHRHRTPRRQRRRNPCHRCGECDHIPSQCRFIRIKCNKCKSIGHKAKMCRSKPKHFSAQPTKFISATGLNNTKASNLIKIRVANHSGMAMVDSGATISAISADFYYANLHKKVTLKKASLLATGASGASLRGIGTIEVPIEIGRLTMQQTFHIFENFAHSIILGLDFLDNQKARLNFDDKTLVLQSGITEVPLTNGDNNDNSICFISLVNDEVIPSRSEVIIPVQTVDKSIKSKLGIIEPNPALVGKQNIVGATCLVQIRNNKTFLQVLNPTNAKVRLSKHTKIGKFSDIIENSISSEITDDTIEINSIDKGTQNKNNEAKYIEIAKSLNFNFSDSDLTTEQKQKLMVMLGTNRDVFAMNLSELGCTDLHPHRIETGDAQPVRQRFYRQSPAVKGEASKHVEEMLKYNIIEPSQSEWASPICLVQKKSPKSASSTPNTPQYRFCVDFRLLNTLTTKKVHPIVQMDDIVDMLGEAKAKFYSTVDMFNGFHQIKLDPETKHKTAFTCHEGVFEFNRLPFGLSNSPHTFQLVMSEALRGINWKNALVYMDDIAIGYILGQKDHKGREQVIAYGGRSLRGAEKNYCIRDLEYLALVEGVKQYHVYLASRKFTIYTDHEALLHTQKLTKEKITGRLARWAMFLQSYDYEIIYKKGTANGNADALSRRPYDTEIATITTATVESSTQTEATFIELDPYASICEITTSPKEKVVNDQRTDENFKDVIKYILDKELPDKTRQARKTVIESQDYIIDEDVLFHLYYPKGKGHRADRIVKRLAVPLTLRDDILKSYHDSLLGGHNGIERTYHTIRYKYYWPVSKAKPDAHKRPTPLQPLPVLDVFRRVHMDILGPFRKSSGDYTHVLLIVDSFTKFMEILPMKHTGAKDVADLFYNQWICRYSAPDAILTDKGQNFMSNILKEVCNIFEIQKINTSSYRPQTNSTCERNNKTIAEKLRTCIDANQLNWPDKLPSIAHAMNTSVCTESTQYTPYFLVFGRECRTPIDTVLTVPSKVGPVAKQYIDKLHEHLVLARAIARENALEAQKKYKAQHDKRAREISYNIRDKVWLDTKKTEVGLSRKLCNKWQGPYYITEVKGKSTYRLRRCSDDVPIKGLINVNRLKKFYDPQDRPTNNVDVPTDDEMSDDDDNEEEIAEDDDEIVQTDTQPDSNDPSQNDTQVQRHTNDDRENDDSDLYLVERIVKAKRINNKKHYYIKWLGFGSTSNSWEPEENIPPELRHEFKVRMDQTKRIKARKTKK</sequence>
<keyword evidence="3" id="KW-0808">Transferase</keyword>
<accession>A0A8S3TCZ4</accession>
<dbReference type="OrthoDB" id="420169at2759"/>
<dbReference type="InterPro" id="IPR041373">
    <property type="entry name" value="RT_RNaseH"/>
</dbReference>
<keyword evidence="7" id="KW-0378">Hydrolase</keyword>
<name>A0A8S3TCZ4_MYTED</name>
<proteinExistence type="predicted"/>
<evidence type="ECO:0000256" key="2">
    <source>
        <dbReference type="ARBA" id="ARBA00012493"/>
    </source>
</evidence>
<protein>
    <recommendedName>
        <fullName evidence="2">RNA-directed DNA polymerase</fullName>
        <ecNumber evidence="2">2.7.7.49</ecNumber>
    </recommendedName>
</protein>
<dbReference type="Pfam" id="PF00385">
    <property type="entry name" value="Chromo"/>
    <property type="match status" value="1"/>
</dbReference>
<dbReference type="EC" id="2.7.7.49" evidence="2"/>
<evidence type="ECO:0000256" key="9">
    <source>
        <dbReference type="ARBA" id="ARBA00023242"/>
    </source>
</evidence>
<evidence type="ECO:0000256" key="5">
    <source>
        <dbReference type="ARBA" id="ARBA00022722"/>
    </source>
</evidence>
<dbReference type="GO" id="GO:0005634">
    <property type="term" value="C:nucleus"/>
    <property type="evidence" value="ECO:0007669"/>
    <property type="project" value="UniProtKB-SubCell"/>
</dbReference>
<dbReference type="SUPFAM" id="SSF53098">
    <property type="entry name" value="Ribonuclease H-like"/>
    <property type="match status" value="1"/>
</dbReference>
<dbReference type="InterPro" id="IPR005162">
    <property type="entry name" value="Retrotrans_gag_dom"/>
</dbReference>
<dbReference type="GO" id="GO:0004190">
    <property type="term" value="F:aspartic-type endopeptidase activity"/>
    <property type="evidence" value="ECO:0007669"/>
    <property type="project" value="InterPro"/>
</dbReference>
<dbReference type="CDD" id="cd01647">
    <property type="entry name" value="RT_LTR"/>
    <property type="match status" value="1"/>
</dbReference>
<dbReference type="PROSITE" id="PS00598">
    <property type="entry name" value="CHROMO_1"/>
    <property type="match status" value="1"/>
</dbReference>
<feature type="compositionally biased region" description="Polar residues" evidence="10">
    <location>
        <begin position="1370"/>
        <end position="1389"/>
    </location>
</feature>
<keyword evidence="6" id="KW-0255">Endonuclease</keyword>
<evidence type="ECO:0000256" key="7">
    <source>
        <dbReference type="ARBA" id="ARBA00022801"/>
    </source>
</evidence>
<dbReference type="CDD" id="cd09274">
    <property type="entry name" value="RNase_HI_RT_Ty3"/>
    <property type="match status" value="1"/>
</dbReference>
<dbReference type="Pfam" id="PF17917">
    <property type="entry name" value="RT_RNaseH"/>
    <property type="match status" value="1"/>
</dbReference>
<dbReference type="GO" id="GO:0006508">
    <property type="term" value="P:proteolysis"/>
    <property type="evidence" value="ECO:0007669"/>
    <property type="project" value="InterPro"/>
</dbReference>